<dbReference type="EC" id="1.3.3.4" evidence="8"/>
<keyword evidence="3" id="KW-0547">Nucleotide-binding</keyword>
<dbReference type="Pfam" id="PF12724">
    <property type="entry name" value="Flavodoxin_5"/>
    <property type="match status" value="1"/>
</dbReference>
<dbReference type="GO" id="GO:0070819">
    <property type="term" value="F:menaquinone-dependent protoporphyrinogen oxidase activity"/>
    <property type="evidence" value="ECO:0007669"/>
    <property type="project" value="InterPro"/>
</dbReference>
<evidence type="ECO:0000259" key="7">
    <source>
        <dbReference type="PROSITE" id="PS50902"/>
    </source>
</evidence>
<sequence length="239" mass="27232">MKYLILFSTTGGHTKVIAEAIADEVRAQESGAECTIQDIKVFMTHNTLTSEGVADMKHYDKVILGASIRYGYFAQEVHQFAKQYAAYLNTIPSGFYAVNMTARKENKQTPQTNPYTHKFLRASPWKPSKSAVFAGALYYPRYNFFDRNVIRCIMKLTGGDTDPKTEKVYTNWDSVKAFAQEMVMITAGDVPYLLEEIEREEKAETIKERTSRMYRMCFVGAVALVTRVTQLAVQRKLLK</sequence>
<dbReference type="GO" id="GO:0004729">
    <property type="term" value="F:oxygen-dependent protoporphyrinogen oxidase activity"/>
    <property type="evidence" value="ECO:0007669"/>
    <property type="project" value="UniProtKB-EC"/>
</dbReference>
<keyword evidence="5" id="KW-0472">Membrane</keyword>
<keyword evidence="1" id="KW-0285">Flavoprotein</keyword>
<dbReference type="GO" id="GO:0006782">
    <property type="term" value="P:protoporphyrinogen IX biosynthetic process"/>
    <property type="evidence" value="ECO:0007669"/>
    <property type="project" value="InterPro"/>
</dbReference>
<dbReference type="Gene3D" id="3.40.50.360">
    <property type="match status" value="1"/>
</dbReference>
<protein>
    <submittedName>
        <fullName evidence="8">Protoporphyrinogen oxidase</fullName>
        <ecNumber evidence="8">1.3.3.4</ecNumber>
    </submittedName>
</protein>
<evidence type="ECO:0000256" key="1">
    <source>
        <dbReference type="ARBA" id="ARBA00022630"/>
    </source>
</evidence>
<keyword evidence="6" id="KW-0627">Porphyrin biosynthesis</keyword>
<dbReference type="PANTHER" id="PTHR38030:SF2">
    <property type="entry name" value="PROTOPORPHYRINOGEN IX DEHYDROGENASE [QUINONE]"/>
    <property type="match status" value="1"/>
</dbReference>
<dbReference type="HAMAP" id="MF_00853">
    <property type="entry name" value="HemG"/>
    <property type="match status" value="1"/>
</dbReference>
<dbReference type="EMBL" id="JF756640">
    <property type="protein sequence ID" value="AEM25298.1"/>
    <property type="molecule type" value="Genomic_DNA"/>
</dbReference>
<reference evidence="8" key="1">
    <citation type="journal article" date="2011" name="PLoS ONE">
        <title>Identification and Phylogenetic Analysis of Heme Synthesis Genes in Trypanosomatids and Their Bacterial Endosymbionts.</title>
        <authorList>
            <person name="Alves J.M.P."/>
            <person name="Voegtly L.J."/>
            <person name="Matveyev A.V."/>
            <person name="Lara A.M."/>
            <person name="da Silva F.M."/>
            <person name="Serrano M.G."/>
            <person name="Buck G.A."/>
            <person name="Teixeira M.M.G."/>
            <person name="Camargo E.P."/>
        </authorList>
    </citation>
    <scope>NUCLEOTIDE SEQUENCE</scope>
    <source>
        <strain evidence="8">TCC219</strain>
    </source>
</reference>
<feature type="domain" description="Flavodoxin-like" evidence="7">
    <location>
        <begin position="3"/>
        <end position="177"/>
    </location>
</feature>
<dbReference type="PANTHER" id="PTHR38030">
    <property type="entry name" value="PROTOPORPHYRINOGEN IX DEHYDROGENASE [MENAQUINONE]"/>
    <property type="match status" value="1"/>
</dbReference>
<evidence type="ECO:0000256" key="4">
    <source>
        <dbReference type="ARBA" id="ARBA00023002"/>
    </source>
</evidence>
<evidence type="ECO:0000256" key="5">
    <source>
        <dbReference type="ARBA" id="ARBA00023136"/>
    </source>
</evidence>
<keyword evidence="2" id="KW-0288">FMN</keyword>
<dbReference type="GO" id="GO:0010181">
    <property type="term" value="F:FMN binding"/>
    <property type="evidence" value="ECO:0007669"/>
    <property type="project" value="InterPro"/>
</dbReference>
<dbReference type="InterPro" id="IPR029039">
    <property type="entry name" value="Flavoprotein-like_sf"/>
</dbReference>
<proteinExistence type="inferred from homology"/>
<dbReference type="InterPro" id="IPR026816">
    <property type="entry name" value="Flavodoxin_dom"/>
</dbReference>
<evidence type="ECO:0000256" key="6">
    <source>
        <dbReference type="ARBA" id="ARBA00023244"/>
    </source>
</evidence>
<evidence type="ECO:0000256" key="2">
    <source>
        <dbReference type="ARBA" id="ARBA00022643"/>
    </source>
</evidence>
<dbReference type="AlphaFoldDB" id="G1C9P5"/>
<dbReference type="PROSITE" id="PS50902">
    <property type="entry name" value="FLAVODOXIN_LIKE"/>
    <property type="match status" value="1"/>
</dbReference>
<dbReference type="InterPro" id="IPR052200">
    <property type="entry name" value="Protoporphyrinogen_IX_DH"/>
</dbReference>
<dbReference type="InterPro" id="IPR044264">
    <property type="entry name" value="HemG"/>
</dbReference>
<accession>G1C9P5</accession>
<dbReference type="InterPro" id="IPR008254">
    <property type="entry name" value="Flavodoxin/NO_synth"/>
</dbReference>
<evidence type="ECO:0000256" key="3">
    <source>
        <dbReference type="ARBA" id="ARBA00022741"/>
    </source>
</evidence>
<keyword evidence="4 8" id="KW-0560">Oxidoreductase</keyword>
<gene>
    <name evidence="8" type="primary">PPOX</name>
</gene>
<dbReference type="GO" id="GO:0009055">
    <property type="term" value="F:electron transfer activity"/>
    <property type="evidence" value="ECO:0007669"/>
    <property type="project" value="InterPro"/>
</dbReference>
<dbReference type="PROSITE" id="PS00201">
    <property type="entry name" value="FLAVODOXIN"/>
    <property type="match status" value="1"/>
</dbReference>
<name>G1C9P5_9TRYP</name>
<evidence type="ECO:0000313" key="8">
    <source>
        <dbReference type="EMBL" id="AEM25298.1"/>
    </source>
</evidence>
<dbReference type="SUPFAM" id="SSF52218">
    <property type="entry name" value="Flavoproteins"/>
    <property type="match status" value="1"/>
</dbReference>
<dbReference type="InterPro" id="IPR001226">
    <property type="entry name" value="Flavodoxin_CS"/>
</dbReference>
<dbReference type="NCBIfam" id="NF008316">
    <property type="entry name" value="PRK11104.1"/>
    <property type="match status" value="1"/>
</dbReference>
<organism evidence="8">
    <name type="scientific">Strigomonas galati</name>
    <dbReference type="NCBI Taxonomy" id="1003336"/>
    <lineage>
        <taxon>Eukaryota</taxon>
        <taxon>Discoba</taxon>
        <taxon>Euglenozoa</taxon>
        <taxon>Kinetoplastea</taxon>
        <taxon>Metakinetoplastina</taxon>
        <taxon>Trypanosomatida</taxon>
        <taxon>Trypanosomatidae</taxon>
        <taxon>Strigomonadinae</taxon>
        <taxon>Strigomonas</taxon>
    </lineage>
</organism>